<protein>
    <submittedName>
        <fullName evidence="1">Uncharacterized protein</fullName>
    </submittedName>
</protein>
<evidence type="ECO:0000313" key="1">
    <source>
        <dbReference type="EMBL" id="ETP18601.1"/>
    </source>
</evidence>
<comment type="caution">
    <text evidence="1">The sequence shown here is derived from an EMBL/GenBank/DDBJ whole genome shotgun (WGS) entry which is preliminary data.</text>
</comment>
<accession>W2X772</accession>
<name>W2X772_PHYNI</name>
<organism evidence="1 2">
    <name type="scientific">Phytophthora nicotianae CJ01A1</name>
    <dbReference type="NCBI Taxonomy" id="1317063"/>
    <lineage>
        <taxon>Eukaryota</taxon>
        <taxon>Sar</taxon>
        <taxon>Stramenopiles</taxon>
        <taxon>Oomycota</taxon>
        <taxon>Peronosporomycetes</taxon>
        <taxon>Peronosporales</taxon>
        <taxon>Peronosporaceae</taxon>
        <taxon>Phytophthora</taxon>
    </lineage>
</organism>
<sequence length="45" mass="5004">MGPGTADCLLEAPFKKIQGIRNQRSVEMALDLEKFSGKKSSKHQQ</sequence>
<dbReference type="Proteomes" id="UP000018958">
    <property type="component" value="Unassembled WGS sequence"/>
</dbReference>
<proteinExistence type="predicted"/>
<dbReference type="AlphaFoldDB" id="W2X772"/>
<reference evidence="1 2" key="1">
    <citation type="submission" date="2013-11" db="EMBL/GenBank/DDBJ databases">
        <title>The Genome Sequence of Phytophthora parasitica CJ01A1.</title>
        <authorList>
            <consortium name="The Broad Institute Genomics Platform"/>
            <person name="Russ C."/>
            <person name="Tyler B."/>
            <person name="Panabieres F."/>
            <person name="Shan W."/>
            <person name="Tripathy S."/>
            <person name="Grunwald N."/>
            <person name="Machado M."/>
            <person name="Johnson C.S."/>
            <person name="Walker B."/>
            <person name="Young S.K."/>
            <person name="Zeng Q."/>
            <person name="Gargeya S."/>
            <person name="Fitzgerald M."/>
            <person name="Haas B."/>
            <person name="Abouelleil A."/>
            <person name="Allen A.W."/>
            <person name="Alvarado L."/>
            <person name="Arachchi H.M."/>
            <person name="Berlin A.M."/>
            <person name="Chapman S.B."/>
            <person name="Gainer-Dewar J."/>
            <person name="Goldberg J."/>
            <person name="Griggs A."/>
            <person name="Gujja S."/>
            <person name="Hansen M."/>
            <person name="Howarth C."/>
            <person name="Imamovic A."/>
            <person name="Ireland A."/>
            <person name="Larimer J."/>
            <person name="McCowan C."/>
            <person name="Murphy C."/>
            <person name="Pearson M."/>
            <person name="Poon T.W."/>
            <person name="Priest M."/>
            <person name="Roberts A."/>
            <person name="Saif S."/>
            <person name="Shea T."/>
            <person name="Sisk P."/>
            <person name="Sykes S."/>
            <person name="Wortman J."/>
            <person name="Nusbaum C."/>
            <person name="Birren B."/>
        </authorList>
    </citation>
    <scope>NUCLEOTIDE SEQUENCE [LARGE SCALE GENOMIC DNA]</scope>
    <source>
        <strain evidence="1 2">CJ01A1</strain>
    </source>
</reference>
<dbReference type="EMBL" id="ANIX01001434">
    <property type="protein sequence ID" value="ETP18601.1"/>
    <property type="molecule type" value="Genomic_DNA"/>
</dbReference>
<gene>
    <name evidence="1" type="ORF">F441_07194</name>
</gene>
<evidence type="ECO:0000313" key="2">
    <source>
        <dbReference type="Proteomes" id="UP000018958"/>
    </source>
</evidence>